<dbReference type="STRING" id="3635.A0A1U8MF83"/>
<keyword evidence="1" id="KW-1185">Reference proteome</keyword>
<name>A0A1U8MF83_GOSHI</name>
<protein>
    <submittedName>
        <fullName evidence="2">Uncharacterized protein</fullName>
    </submittedName>
</protein>
<dbReference type="RefSeq" id="XP_016724219.1">
    <property type="nucleotide sequence ID" value="XM_016868730.1"/>
</dbReference>
<reference evidence="1" key="1">
    <citation type="journal article" date="2020" name="Nat. Genet.">
        <title>Genomic diversifications of five Gossypium allopolyploid species and their impact on cotton improvement.</title>
        <authorList>
            <person name="Chen Z.J."/>
            <person name="Sreedasyam A."/>
            <person name="Ando A."/>
            <person name="Song Q."/>
            <person name="De Santiago L.M."/>
            <person name="Hulse-Kemp A.M."/>
            <person name="Ding M."/>
            <person name="Ye W."/>
            <person name="Kirkbride R.C."/>
            <person name="Jenkins J."/>
            <person name="Plott C."/>
            <person name="Lovell J."/>
            <person name="Lin Y.M."/>
            <person name="Vaughn R."/>
            <person name="Liu B."/>
            <person name="Simpson S."/>
            <person name="Scheffler B.E."/>
            <person name="Wen L."/>
            <person name="Saski C.A."/>
            <person name="Grover C.E."/>
            <person name="Hu G."/>
            <person name="Conover J.L."/>
            <person name="Carlson J.W."/>
            <person name="Shu S."/>
            <person name="Boston L.B."/>
            <person name="Williams M."/>
            <person name="Peterson D.G."/>
            <person name="McGee K."/>
            <person name="Jones D.C."/>
            <person name="Wendel J.F."/>
            <person name="Stelly D.M."/>
            <person name="Grimwood J."/>
            <person name="Schmutz J."/>
        </authorList>
    </citation>
    <scope>NUCLEOTIDE SEQUENCE [LARGE SCALE GENOMIC DNA]</scope>
    <source>
        <strain evidence="1">cv. TM-1</strain>
    </source>
</reference>
<evidence type="ECO:0000313" key="2">
    <source>
        <dbReference type="RefSeq" id="XP_016724219.1"/>
    </source>
</evidence>
<dbReference type="OrthoDB" id="1934635at2759"/>
<dbReference type="Proteomes" id="UP000818029">
    <property type="component" value="Chromosome A06"/>
</dbReference>
<evidence type="ECO:0000313" key="1">
    <source>
        <dbReference type="Proteomes" id="UP000818029"/>
    </source>
</evidence>
<dbReference type="PANTHER" id="PTHR35046">
    <property type="entry name" value="ZINC KNUCKLE (CCHC-TYPE) FAMILY PROTEIN"/>
    <property type="match status" value="1"/>
</dbReference>
<dbReference type="PaxDb" id="3635-A0A1U8MF83"/>
<dbReference type="SUPFAM" id="SSF56672">
    <property type="entry name" value="DNA/RNA polymerases"/>
    <property type="match status" value="1"/>
</dbReference>
<reference evidence="2" key="2">
    <citation type="submission" date="2025-08" db="UniProtKB">
        <authorList>
            <consortium name="RefSeq"/>
        </authorList>
    </citation>
    <scope>IDENTIFICATION</scope>
</reference>
<dbReference type="GeneID" id="107936079"/>
<dbReference type="InterPro" id="IPR043502">
    <property type="entry name" value="DNA/RNA_pol_sf"/>
</dbReference>
<dbReference type="AlphaFoldDB" id="A0A1U8MF83"/>
<organism evidence="1 2">
    <name type="scientific">Gossypium hirsutum</name>
    <name type="common">Upland cotton</name>
    <name type="synonym">Gossypium mexicanum</name>
    <dbReference type="NCBI Taxonomy" id="3635"/>
    <lineage>
        <taxon>Eukaryota</taxon>
        <taxon>Viridiplantae</taxon>
        <taxon>Streptophyta</taxon>
        <taxon>Embryophyta</taxon>
        <taxon>Tracheophyta</taxon>
        <taxon>Spermatophyta</taxon>
        <taxon>Magnoliopsida</taxon>
        <taxon>eudicotyledons</taxon>
        <taxon>Gunneridae</taxon>
        <taxon>Pentapetalae</taxon>
        <taxon>rosids</taxon>
        <taxon>malvids</taxon>
        <taxon>Malvales</taxon>
        <taxon>Malvaceae</taxon>
        <taxon>Malvoideae</taxon>
        <taxon>Gossypium</taxon>
    </lineage>
</organism>
<gene>
    <name evidence="2" type="primary">LOC107936079</name>
</gene>
<dbReference type="Gene3D" id="3.10.10.10">
    <property type="entry name" value="HIV Type 1 Reverse Transcriptase, subunit A, domain 1"/>
    <property type="match status" value="1"/>
</dbReference>
<sequence length="241" mass="27091">MASLNCLARAHIIGPWGSTVESLLELGALWDLIVSVASSVMVEKLGLKTTKHPNPYKLQWLNDSGEIKVTKQVLVSFAIGKYKDEVLCDVVLMVASHLLLGKQITLAPLTLSQVQEDQVKLRKNIEEVCGKKKMNVYASSKEIRKCLSSQQYMLILLFKDHCLLSKIPSDLPASISSLLQEFEDVFPDETPKGLSLLRGIEHQIDFIPVAMILNRPTYRSNPEEMKELQRQISELLDKGYI</sequence>
<dbReference type="KEGG" id="ghi:107936079"/>
<dbReference type="PANTHER" id="PTHR35046:SF9">
    <property type="entry name" value="RNA-DIRECTED DNA POLYMERASE"/>
    <property type="match status" value="1"/>
</dbReference>
<accession>A0A1U8MF83</accession>
<proteinExistence type="predicted"/>